<dbReference type="AlphaFoldDB" id="A0A2T9YF69"/>
<comment type="caution">
    <text evidence="2">The sequence shown here is derived from an EMBL/GenBank/DDBJ whole genome shotgun (WGS) entry which is preliminary data.</text>
</comment>
<accession>A0A2T9YF69</accession>
<keyword evidence="3" id="KW-1185">Reference proteome</keyword>
<reference evidence="2 3" key="1">
    <citation type="journal article" date="2018" name="MBio">
        <title>Comparative Genomics Reveals the Core Gene Toolbox for the Fungus-Insect Symbiosis.</title>
        <authorList>
            <person name="Wang Y."/>
            <person name="Stata M."/>
            <person name="Wang W."/>
            <person name="Stajich J.E."/>
            <person name="White M.M."/>
            <person name="Moncalvo J.M."/>
        </authorList>
    </citation>
    <scope>NUCLEOTIDE SEQUENCE [LARGE SCALE GENOMIC DNA]</scope>
    <source>
        <strain evidence="2 3">AUS-77-4</strain>
    </source>
</reference>
<evidence type="ECO:0000313" key="2">
    <source>
        <dbReference type="EMBL" id="PVU90924.1"/>
    </source>
</evidence>
<dbReference type="Proteomes" id="UP000245699">
    <property type="component" value="Unassembled WGS sequence"/>
</dbReference>
<dbReference type="EMBL" id="MBFT01000452">
    <property type="protein sequence ID" value="PVU90924.1"/>
    <property type="molecule type" value="Genomic_DNA"/>
</dbReference>
<protein>
    <submittedName>
        <fullName evidence="2">Uncharacterized protein</fullName>
    </submittedName>
</protein>
<feature type="compositionally biased region" description="Basic and acidic residues" evidence="1">
    <location>
        <begin position="7"/>
        <end position="16"/>
    </location>
</feature>
<gene>
    <name evidence="2" type="ORF">BB559_004369</name>
</gene>
<feature type="compositionally biased region" description="Polar residues" evidence="1">
    <location>
        <begin position="19"/>
        <end position="41"/>
    </location>
</feature>
<name>A0A2T9YF69_9FUNG</name>
<proteinExistence type="predicted"/>
<feature type="region of interest" description="Disordered" evidence="1">
    <location>
        <begin position="1"/>
        <end position="48"/>
    </location>
</feature>
<evidence type="ECO:0000256" key="1">
    <source>
        <dbReference type="SAM" id="MobiDB-lite"/>
    </source>
</evidence>
<evidence type="ECO:0000313" key="3">
    <source>
        <dbReference type="Proteomes" id="UP000245699"/>
    </source>
</evidence>
<sequence length="144" mass="16046">MFQPTEKNTDIDDKDTNTGNQTSLIPEPESSASTNNNTAGVTPNIPRTRPRYAKLDLKKLHSACAICGNILKTEEQDRYPGHNGSFYCYDCCGLVCECSPGFLHYRGSREEYCRCGVRCLHFASDHGRGGGALNRVPRRTRTIE</sequence>
<organism evidence="2 3">
    <name type="scientific">Furculomyces boomerangus</name>
    <dbReference type="NCBI Taxonomy" id="61424"/>
    <lineage>
        <taxon>Eukaryota</taxon>
        <taxon>Fungi</taxon>
        <taxon>Fungi incertae sedis</taxon>
        <taxon>Zoopagomycota</taxon>
        <taxon>Kickxellomycotina</taxon>
        <taxon>Harpellomycetes</taxon>
        <taxon>Harpellales</taxon>
        <taxon>Harpellaceae</taxon>
        <taxon>Furculomyces</taxon>
    </lineage>
</organism>